<keyword evidence="3" id="KW-0285">Flavoprotein</keyword>
<dbReference type="PROSITE" id="PS00076">
    <property type="entry name" value="PYRIDINE_REDOX_1"/>
    <property type="match status" value="1"/>
</dbReference>
<keyword evidence="4" id="KW-0274">FAD</keyword>
<dbReference type="InterPro" id="IPR023753">
    <property type="entry name" value="FAD/NAD-binding_dom"/>
</dbReference>
<dbReference type="SUPFAM" id="SSF51905">
    <property type="entry name" value="FAD/NAD(P)-binding domain"/>
    <property type="match status" value="1"/>
</dbReference>
<evidence type="ECO:0000256" key="5">
    <source>
        <dbReference type="ARBA" id="ARBA00023002"/>
    </source>
</evidence>
<gene>
    <name evidence="9" type="ORF">METZ01_LOCUS426411</name>
</gene>
<dbReference type="AlphaFoldDB" id="A0A382XQZ5"/>
<dbReference type="Pfam" id="PF07992">
    <property type="entry name" value="Pyr_redox_2"/>
    <property type="match status" value="1"/>
</dbReference>
<keyword evidence="5" id="KW-0560">Oxidoreductase</keyword>
<dbReference type="EMBL" id="UINC01169825">
    <property type="protein sequence ID" value="SVD73557.1"/>
    <property type="molecule type" value="Genomic_DNA"/>
</dbReference>
<dbReference type="Gene3D" id="3.50.50.60">
    <property type="entry name" value="FAD/NAD(P)-binding domain"/>
    <property type="match status" value="1"/>
</dbReference>
<reference evidence="9" key="1">
    <citation type="submission" date="2018-05" db="EMBL/GenBank/DDBJ databases">
        <authorList>
            <person name="Lanie J.A."/>
            <person name="Ng W.-L."/>
            <person name="Kazmierczak K.M."/>
            <person name="Andrzejewski T.M."/>
            <person name="Davidsen T.M."/>
            <person name="Wayne K.J."/>
            <person name="Tettelin H."/>
            <person name="Glass J.I."/>
            <person name="Rusch D."/>
            <person name="Podicherti R."/>
            <person name="Tsui H.-C.T."/>
            <person name="Winkler M.E."/>
        </authorList>
    </citation>
    <scope>NUCLEOTIDE SEQUENCE</scope>
</reference>
<dbReference type="InterPro" id="IPR012999">
    <property type="entry name" value="Pyr_OxRdtase_I_AS"/>
</dbReference>
<accession>A0A382XQZ5</accession>
<feature type="non-terminal residue" evidence="9">
    <location>
        <position position="68"/>
    </location>
</feature>
<evidence type="ECO:0000256" key="1">
    <source>
        <dbReference type="ARBA" id="ARBA00001974"/>
    </source>
</evidence>
<comment type="similarity">
    <text evidence="2">Belongs to the class-I pyridine nucleotide-disulfide oxidoreductase family.</text>
</comment>
<organism evidence="9">
    <name type="scientific">marine metagenome</name>
    <dbReference type="NCBI Taxonomy" id="408172"/>
    <lineage>
        <taxon>unclassified sequences</taxon>
        <taxon>metagenomes</taxon>
        <taxon>ecological metagenomes</taxon>
    </lineage>
</organism>
<comment type="cofactor">
    <cofactor evidence="1">
        <name>FAD</name>
        <dbReference type="ChEBI" id="CHEBI:57692"/>
    </cofactor>
</comment>
<keyword evidence="7" id="KW-0676">Redox-active center</keyword>
<sequence length="68" mass="7290">MEKFDVTVIGSGPGGYVAAIRCAQLGMKTAIIERYNTLGGTCLNVGCIPSKALLDSSEHYHNAKDKFK</sequence>
<evidence type="ECO:0000256" key="3">
    <source>
        <dbReference type="ARBA" id="ARBA00022630"/>
    </source>
</evidence>
<dbReference type="GO" id="GO:0050660">
    <property type="term" value="F:flavin adenine dinucleotide binding"/>
    <property type="evidence" value="ECO:0007669"/>
    <property type="project" value="TreeGrafter"/>
</dbReference>
<dbReference type="GO" id="GO:0004148">
    <property type="term" value="F:dihydrolipoyl dehydrogenase (NADH) activity"/>
    <property type="evidence" value="ECO:0007669"/>
    <property type="project" value="TreeGrafter"/>
</dbReference>
<evidence type="ECO:0000256" key="6">
    <source>
        <dbReference type="ARBA" id="ARBA00023157"/>
    </source>
</evidence>
<dbReference type="InterPro" id="IPR050151">
    <property type="entry name" value="Class-I_Pyr_Nuc-Dis_Oxidored"/>
</dbReference>
<evidence type="ECO:0000259" key="8">
    <source>
        <dbReference type="Pfam" id="PF07992"/>
    </source>
</evidence>
<evidence type="ECO:0000256" key="2">
    <source>
        <dbReference type="ARBA" id="ARBA00007532"/>
    </source>
</evidence>
<feature type="domain" description="FAD/NAD(P)-binding" evidence="8">
    <location>
        <begin position="4"/>
        <end position="64"/>
    </location>
</feature>
<evidence type="ECO:0000256" key="4">
    <source>
        <dbReference type="ARBA" id="ARBA00022827"/>
    </source>
</evidence>
<keyword evidence="6" id="KW-1015">Disulfide bond</keyword>
<dbReference type="InterPro" id="IPR036188">
    <property type="entry name" value="FAD/NAD-bd_sf"/>
</dbReference>
<dbReference type="PRINTS" id="PR00411">
    <property type="entry name" value="PNDRDTASEI"/>
</dbReference>
<evidence type="ECO:0000256" key="7">
    <source>
        <dbReference type="ARBA" id="ARBA00023284"/>
    </source>
</evidence>
<dbReference type="PANTHER" id="PTHR22912">
    <property type="entry name" value="DISULFIDE OXIDOREDUCTASE"/>
    <property type="match status" value="1"/>
</dbReference>
<evidence type="ECO:0000313" key="9">
    <source>
        <dbReference type="EMBL" id="SVD73557.1"/>
    </source>
</evidence>
<name>A0A382XQZ5_9ZZZZ</name>
<proteinExistence type="inferred from homology"/>
<protein>
    <recommendedName>
        <fullName evidence="8">FAD/NAD(P)-binding domain-containing protein</fullName>
    </recommendedName>
</protein>
<dbReference type="PANTHER" id="PTHR22912:SF151">
    <property type="entry name" value="DIHYDROLIPOYL DEHYDROGENASE, MITOCHONDRIAL"/>
    <property type="match status" value="1"/>
</dbReference>
<dbReference type="GO" id="GO:0006103">
    <property type="term" value="P:2-oxoglutarate metabolic process"/>
    <property type="evidence" value="ECO:0007669"/>
    <property type="project" value="TreeGrafter"/>
</dbReference>